<feature type="chain" id="PRO_5042289935" description="PE-PGRS family protein" evidence="2">
    <location>
        <begin position="33"/>
        <end position="296"/>
    </location>
</feature>
<keyword evidence="4" id="KW-1185">Reference proteome</keyword>
<feature type="signal peptide" evidence="2">
    <location>
        <begin position="1"/>
        <end position="32"/>
    </location>
</feature>
<proteinExistence type="predicted"/>
<feature type="compositionally biased region" description="Low complexity" evidence="1">
    <location>
        <begin position="267"/>
        <end position="277"/>
    </location>
</feature>
<name>A0AAD1MAI1_9MYCO</name>
<evidence type="ECO:0000313" key="4">
    <source>
        <dbReference type="Proteomes" id="UP000467327"/>
    </source>
</evidence>
<feature type="region of interest" description="Disordered" evidence="1">
    <location>
        <begin position="210"/>
        <end position="296"/>
    </location>
</feature>
<reference evidence="3 4" key="1">
    <citation type="journal article" date="2019" name="Emerg. Microbes Infect.">
        <title>Comprehensive subspecies identification of 175 nontuberculous mycobacteria species based on 7547 genomic profiles.</title>
        <authorList>
            <person name="Matsumoto Y."/>
            <person name="Kinjo T."/>
            <person name="Motooka D."/>
            <person name="Nabeya D."/>
            <person name="Jung N."/>
            <person name="Uechi K."/>
            <person name="Horii T."/>
            <person name="Iida T."/>
            <person name="Fujita J."/>
            <person name="Nakamura S."/>
        </authorList>
    </citation>
    <scope>NUCLEOTIDE SEQUENCE [LARGE SCALE GENOMIC DNA]</scope>
    <source>
        <strain evidence="3 4">JCM 6376</strain>
    </source>
</reference>
<sequence length="296" mass="29874">MFVELSVRSILATGVSLTAAATIALAPLPTHPAPTAQVAPVALTGAWQTLQTNVAADIANLVSLVVNYPPAPILTQVAKNFTTYSHWLVGQDGGTPAKIVQTMGDHAAAVAGVIGTLAVMAPLTLIGPFIAPGVMIVQLIADTAKYPSTPQTVLQAFIDAPAVFLNTAFNCCSTPLFQLAFGLLNPGPLGYLLSIGPSIAKALQIVPPAESPQPAAASAPKQSGQSAPSVAASPSDGGTPAVGQSRRPQLVPGTQKTVVSGGKRPSATRAAAGSGARKVSSDGKGQSARPGNRETR</sequence>
<organism evidence="3 4">
    <name type="scientific">Mycolicibacterium aichiense</name>
    <dbReference type="NCBI Taxonomy" id="1799"/>
    <lineage>
        <taxon>Bacteria</taxon>
        <taxon>Bacillati</taxon>
        <taxon>Actinomycetota</taxon>
        <taxon>Actinomycetes</taxon>
        <taxon>Mycobacteriales</taxon>
        <taxon>Mycobacteriaceae</taxon>
        <taxon>Mycolicibacterium</taxon>
    </lineage>
</organism>
<protein>
    <recommendedName>
        <fullName evidence="5">PE-PGRS family protein</fullName>
    </recommendedName>
</protein>
<gene>
    <name evidence="3" type="ORF">MAIC_03380</name>
</gene>
<dbReference type="EMBL" id="AP022561">
    <property type="protein sequence ID" value="BBX05535.1"/>
    <property type="molecule type" value="Genomic_DNA"/>
</dbReference>
<dbReference type="AlphaFoldDB" id="A0AAD1MAI1"/>
<accession>A0AAD1MAI1</accession>
<dbReference type="Proteomes" id="UP000467327">
    <property type="component" value="Chromosome"/>
</dbReference>
<evidence type="ECO:0008006" key="5">
    <source>
        <dbReference type="Google" id="ProtNLM"/>
    </source>
</evidence>
<evidence type="ECO:0000256" key="2">
    <source>
        <dbReference type="SAM" id="SignalP"/>
    </source>
</evidence>
<feature type="compositionally biased region" description="Low complexity" evidence="1">
    <location>
        <begin position="212"/>
        <end position="229"/>
    </location>
</feature>
<evidence type="ECO:0000313" key="3">
    <source>
        <dbReference type="EMBL" id="BBX05535.1"/>
    </source>
</evidence>
<dbReference type="KEGG" id="maic:MAIC_03380"/>
<evidence type="ECO:0000256" key="1">
    <source>
        <dbReference type="SAM" id="MobiDB-lite"/>
    </source>
</evidence>
<keyword evidence="2" id="KW-0732">Signal</keyword>